<feature type="non-terminal residue" evidence="2">
    <location>
        <position position="49"/>
    </location>
</feature>
<accession>A0ABD0RZL6</accession>
<gene>
    <name evidence="2" type="ORF">M9458_001578</name>
</gene>
<evidence type="ECO:0000256" key="1">
    <source>
        <dbReference type="SAM" id="MobiDB-lite"/>
    </source>
</evidence>
<organism evidence="2 3">
    <name type="scientific">Cirrhinus mrigala</name>
    <name type="common">Mrigala</name>
    <dbReference type="NCBI Taxonomy" id="683832"/>
    <lineage>
        <taxon>Eukaryota</taxon>
        <taxon>Metazoa</taxon>
        <taxon>Chordata</taxon>
        <taxon>Craniata</taxon>
        <taxon>Vertebrata</taxon>
        <taxon>Euteleostomi</taxon>
        <taxon>Actinopterygii</taxon>
        <taxon>Neopterygii</taxon>
        <taxon>Teleostei</taxon>
        <taxon>Ostariophysi</taxon>
        <taxon>Cypriniformes</taxon>
        <taxon>Cyprinidae</taxon>
        <taxon>Labeoninae</taxon>
        <taxon>Labeonini</taxon>
        <taxon>Cirrhinus</taxon>
    </lineage>
</organism>
<feature type="region of interest" description="Disordered" evidence="1">
    <location>
        <begin position="1"/>
        <end position="49"/>
    </location>
</feature>
<proteinExistence type="predicted"/>
<feature type="compositionally biased region" description="Basic and acidic residues" evidence="1">
    <location>
        <begin position="1"/>
        <end position="25"/>
    </location>
</feature>
<dbReference type="EMBL" id="JAMKFB020000001">
    <property type="protein sequence ID" value="KAL0203560.1"/>
    <property type="molecule type" value="Genomic_DNA"/>
</dbReference>
<protein>
    <submittedName>
        <fullName evidence="2">Uncharacterized protein</fullName>
    </submittedName>
</protein>
<evidence type="ECO:0000313" key="3">
    <source>
        <dbReference type="Proteomes" id="UP001529510"/>
    </source>
</evidence>
<dbReference type="AlphaFoldDB" id="A0ABD0RZL6"/>
<dbReference type="Proteomes" id="UP001529510">
    <property type="component" value="Unassembled WGS sequence"/>
</dbReference>
<feature type="non-terminal residue" evidence="2">
    <location>
        <position position="1"/>
    </location>
</feature>
<evidence type="ECO:0000313" key="2">
    <source>
        <dbReference type="EMBL" id="KAL0203560.1"/>
    </source>
</evidence>
<keyword evidence="3" id="KW-1185">Reference proteome</keyword>
<feature type="compositionally biased region" description="Polar residues" evidence="1">
    <location>
        <begin position="37"/>
        <end position="49"/>
    </location>
</feature>
<sequence length="49" mass="5620">DAEAEHFFRMADGSKSDAPIRERVHVPSALRKKRQEYQQGDRSYAGNLT</sequence>
<reference evidence="2 3" key="1">
    <citation type="submission" date="2024-05" db="EMBL/GenBank/DDBJ databases">
        <title>Genome sequencing and assembly of Indian major carp, Cirrhinus mrigala (Hamilton, 1822).</title>
        <authorList>
            <person name="Mohindra V."/>
            <person name="Chowdhury L.M."/>
            <person name="Lal K."/>
            <person name="Jena J.K."/>
        </authorList>
    </citation>
    <scope>NUCLEOTIDE SEQUENCE [LARGE SCALE GENOMIC DNA]</scope>
    <source>
        <strain evidence="2">CM1030</strain>
        <tissue evidence="2">Blood</tissue>
    </source>
</reference>
<comment type="caution">
    <text evidence="2">The sequence shown here is derived from an EMBL/GenBank/DDBJ whole genome shotgun (WGS) entry which is preliminary data.</text>
</comment>
<name>A0ABD0RZL6_CIRMR</name>